<dbReference type="KEGG" id="pcor:KS4_33090"/>
<dbReference type="AlphaFoldDB" id="A0A517YYD6"/>
<dbReference type="Pfam" id="PF00015">
    <property type="entry name" value="MCPsignal"/>
    <property type="match status" value="1"/>
</dbReference>
<dbReference type="InterPro" id="IPR003660">
    <property type="entry name" value="HAMP_dom"/>
</dbReference>
<comment type="subcellular location">
    <subcellularLocation>
        <location evidence="1">Membrane</location>
    </subcellularLocation>
</comment>
<dbReference type="CDD" id="cd11386">
    <property type="entry name" value="MCP_signal"/>
    <property type="match status" value="1"/>
</dbReference>
<comment type="similarity">
    <text evidence="3">Belongs to the methyl-accepting chemotaxis (MCP) protein family.</text>
</comment>
<dbReference type="RefSeq" id="WP_145080255.1">
    <property type="nucleotide sequence ID" value="NZ_CP036425.1"/>
</dbReference>
<dbReference type="Pfam" id="PF00672">
    <property type="entry name" value="HAMP"/>
    <property type="match status" value="1"/>
</dbReference>
<dbReference type="SMART" id="SM00304">
    <property type="entry name" value="HAMP"/>
    <property type="match status" value="2"/>
</dbReference>
<gene>
    <name evidence="8" type="primary">pctC_3</name>
    <name evidence="8" type="ORF">KS4_33090</name>
</gene>
<keyword evidence="9" id="KW-1185">Reference proteome</keyword>
<dbReference type="EMBL" id="CP036425">
    <property type="protein sequence ID" value="QDU35228.1"/>
    <property type="molecule type" value="Genomic_DNA"/>
</dbReference>
<dbReference type="OrthoDB" id="9772755at2"/>
<keyword evidence="5" id="KW-0472">Membrane</keyword>
<name>A0A517YYD6_9BACT</name>
<dbReference type="GO" id="GO:0006935">
    <property type="term" value="P:chemotaxis"/>
    <property type="evidence" value="ECO:0007669"/>
    <property type="project" value="UniProtKB-ARBA"/>
</dbReference>
<protein>
    <submittedName>
        <fullName evidence="8">Methyl-accepting chemotaxis protein PctC</fullName>
    </submittedName>
</protein>
<feature type="domain" description="Methyl-accepting transducer" evidence="6">
    <location>
        <begin position="395"/>
        <end position="631"/>
    </location>
</feature>
<feature type="transmembrane region" description="Helical" evidence="5">
    <location>
        <begin position="314"/>
        <end position="334"/>
    </location>
</feature>
<dbReference type="GO" id="GO:0016020">
    <property type="term" value="C:membrane"/>
    <property type="evidence" value="ECO:0007669"/>
    <property type="project" value="UniProtKB-SubCell"/>
</dbReference>
<evidence type="ECO:0000256" key="1">
    <source>
        <dbReference type="ARBA" id="ARBA00004370"/>
    </source>
</evidence>
<evidence type="ECO:0000256" key="3">
    <source>
        <dbReference type="ARBA" id="ARBA00029447"/>
    </source>
</evidence>
<dbReference type="FunFam" id="1.10.287.950:FF:000001">
    <property type="entry name" value="Methyl-accepting chemotaxis sensory transducer"/>
    <property type="match status" value="1"/>
</dbReference>
<dbReference type="PROSITE" id="PS50885">
    <property type="entry name" value="HAMP"/>
    <property type="match status" value="1"/>
</dbReference>
<evidence type="ECO:0000259" key="7">
    <source>
        <dbReference type="PROSITE" id="PS50885"/>
    </source>
</evidence>
<dbReference type="SUPFAM" id="SSF58104">
    <property type="entry name" value="Methyl-accepting chemotaxis protein (MCP) signaling domain"/>
    <property type="match status" value="1"/>
</dbReference>
<dbReference type="CDD" id="cd06225">
    <property type="entry name" value="HAMP"/>
    <property type="match status" value="1"/>
</dbReference>
<sequence>MLKRLKISAKMTAGFALMLVLTAVLGVTAIVEMGQIQKNVGRFEEEVTPIKEATTEIKSSFLLARYDVAKYDRTGHVKYLNDAKNELEKVDQAIANLATVTKSIGLDEVTEDTRLMSELGSQYRKQIDANMQAQLEIVANRSAMNDAANAFLQYCNDYLGPQHLKMAAAADKVENAKEVKERNRKIELINNTINAGNSIQVANYKAQISRDVSVMQQAFDHVDLLKENIEQILPMTSKQSDLDLLNGALVSAQAYRESMDAIVSVWAKLDQSYKERSEIGLEMMALADEVVGDAREVADEVANLTNQTVSRASWMMIAGIVASLLIGSIIALLITRGIVQPVREIVERIKDIAQGEGDLTKRVDVQSQDEVGELATWFNAFVEKVHNIVQQVSYATHDVASAATQIAASAEEMAQGMIEQSDQVTQVSTAIEEMSSSVVEVANKATDANNTATNARDVAEKGGNIVHNTIEGIQQISSDTETVSGVINDLGQQSDKIGEIILVINDIADQTNLLALNAAIEAARAGEHGRGFAVVADEVRKLADRTTQATENINTLIDQIQGNTNQAVEQMNSSKATVESGVSQAQQAGEALATIVSGAEEVAEMIQNIAAAAEQQSAAAQQISGNITGISAVISQNTEGANQAAGAATSLSQKSEELQRLVGQFRVAS</sequence>
<accession>A0A517YYD6</accession>
<feature type="domain" description="HAMP" evidence="7">
    <location>
        <begin position="336"/>
        <end position="390"/>
    </location>
</feature>
<evidence type="ECO:0000313" key="9">
    <source>
        <dbReference type="Proteomes" id="UP000317369"/>
    </source>
</evidence>
<keyword evidence="5" id="KW-0812">Transmembrane</keyword>
<dbReference type="SMART" id="SM00283">
    <property type="entry name" value="MA"/>
    <property type="match status" value="1"/>
</dbReference>
<dbReference type="Gene3D" id="1.10.287.950">
    <property type="entry name" value="Methyl-accepting chemotaxis protein"/>
    <property type="match status" value="1"/>
</dbReference>
<evidence type="ECO:0000256" key="2">
    <source>
        <dbReference type="ARBA" id="ARBA00023224"/>
    </source>
</evidence>
<keyword evidence="2 4" id="KW-0807">Transducer</keyword>
<evidence type="ECO:0000313" key="8">
    <source>
        <dbReference type="EMBL" id="QDU35228.1"/>
    </source>
</evidence>
<dbReference type="PANTHER" id="PTHR32089">
    <property type="entry name" value="METHYL-ACCEPTING CHEMOTAXIS PROTEIN MCPB"/>
    <property type="match status" value="1"/>
</dbReference>
<dbReference type="GO" id="GO:0007165">
    <property type="term" value="P:signal transduction"/>
    <property type="evidence" value="ECO:0007669"/>
    <property type="project" value="UniProtKB-KW"/>
</dbReference>
<dbReference type="PANTHER" id="PTHR32089:SF112">
    <property type="entry name" value="LYSOZYME-LIKE PROTEIN-RELATED"/>
    <property type="match status" value="1"/>
</dbReference>
<dbReference type="Proteomes" id="UP000317369">
    <property type="component" value="Chromosome"/>
</dbReference>
<evidence type="ECO:0000256" key="5">
    <source>
        <dbReference type="SAM" id="Phobius"/>
    </source>
</evidence>
<reference evidence="8 9" key="1">
    <citation type="submission" date="2019-02" db="EMBL/GenBank/DDBJ databases">
        <title>Deep-cultivation of Planctomycetes and their phenomic and genomic characterization uncovers novel biology.</title>
        <authorList>
            <person name="Wiegand S."/>
            <person name="Jogler M."/>
            <person name="Boedeker C."/>
            <person name="Pinto D."/>
            <person name="Vollmers J."/>
            <person name="Rivas-Marin E."/>
            <person name="Kohn T."/>
            <person name="Peeters S.H."/>
            <person name="Heuer A."/>
            <person name="Rast P."/>
            <person name="Oberbeckmann S."/>
            <person name="Bunk B."/>
            <person name="Jeske O."/>
            <person name="Meyerdierks A."/>
            <person name="Storesund J.E."/>
            <person name="Kallscheuer N."/>
            <person name="Luecker S."/>
            <person name="Lage O.M."/>
            <person name="Pohl T."/>
            <person name="Merkel B.J."/>
            <person name="Hornburger P."/>
            <person name="Mueller R.-W."/>
            <person name="Bruemmer F."/>
            <person name="Labrenz M."/>
            <person name="Spormann A.M."/>
            <person name="Op den Camp H."/>
            <person name="Overmann J."/>
            <person name="Amann R."/>
            <person name="Jetten M.S.M."/>
            <person name="Mascher T."/>
            <person name="Medema M.H."/>
            <person name="Devos D.P."/>
            <person name="Kaster A.-K."/>
            <person name="Ovreas L."/>
            <person name="Rohde M."/>
            <person name="Galperin M.Y."/>
            <person name="Jogler C."/>
        </authorList>
    </citation>
    <scope>NUCLEOTIDE SEQUENCE [LARGE SCALE GENOMIC DNA]</scope>
    <source>
        <strain evidence="8 9">KS4</strain>
    </source>
</reference>
<dbReference type="InterPro" id="IPR004089">
    <property type="entry name" value="MCPsignal_dom"/>
</dbReference>
<evidence type="ECO:0000259" key="6">
    <source>
        <dbReference type="PROSITE" id="PS50111"/>
    </source>
</evidence>
<dbReference type="PROSITE" id="PS50111">
    <property type="entry name" value="CHEMOTAXIS_TRANSDUC_2"/>
    <property type="match status" value="1"/>
</dbReference>
<keyword evidence="5" id="KW-1133">Transmembrane helix</keyword>
<proteinExistence type="inferred from homology"/>
<organism evidence="8 9">
    <name type="scientific">Poriferisphaera corsica</name>
    <dbReference type="NCBI Taxonomy" id="2528020"/>
    <lineage>
        <taxon>Bacteria</taxon>
        <taxon>Pseudomonadati</taxon>
        <taxon>Planctomycetota</taxon>
        <taxon>Phycisphaerae</taxon>
        <taxon>Phycisphaerales</taxon>
        <taxon>Phycisphaeraceae</taxon>
        <taxon>Poriferisphaera</taxon>
    </lineage>
</organism>
<evidence type="ECO:0000256" key="4">
    <source>
        <dbReference type="PROSITE-ProRule" id="PRU00284"/>
    </source>
</evidence>